<dbReference type="InterPro" id="IPR002656">
    <property type="entry name" value="Acyl_transf_3_dom"/>
</dbReference>
<dbReference type="EMBL" id="JAVDPW010000009">
    <property type="protein sequence ID" value="MDR6292422.1"/>
    <property type="molecule type" value="Genomic_DNA"/>
</dbReference>
<organism evidence="3 4">
    <name type="scientific">Inquilinus ginsengisoli</name>
    <dbReference type="NCBI Taxonomy" id="363840"/>
    <lineage>
        <taxon>Bacteria</taxon>
        <taxon>Pseudomonadati</taxon>
        <taxon>Pseudomonadota</taxon>
        <taxon>Alphaproteobacteria</taxon>
        <taxon>Rhodospirillales</taxon>
        <taxon>Rhodospirillaceae</taxon>
        <taxon>Inquilinus</taxon>
    </lineage>
</organism>
<evidence type="ECO:0000256" key="1">
    <source>
        <dbReference type="SAM" id="Phobius"/>
    </source>
</evidence>
<dbReference type="InterPro" id="IPR050879">
    <property type="entry name" value="Acyltransferase_3"/>
</dbReference>
<keyword evidence="1" id="KW-1133">Transmembrane helix</keyword>
<keyword evidence="4" id="KW-1185">Reference proteome</keyword>
<evidence type="ECO:0000313" key="3">
    <source>
        <dbReference type="EMBL" id="MDR6292422.1"/>
    </source>
</evidence>
<feature type="transmembrane region" description="Helical" evidence="1">
    <location>
        <begin position="185"/>
        <end position="202"/>
    </location>
</feature>
<protein>
    <submittedName>
        <fullName evidence="3">Peptidoglycan/LPS O-acetylase OafA/YrhL</fullName>
    </submittedName>
</protein>
<proteinExistence type="predicted"/>
<accession>A0ABU1JVT9</accession>
<keyword evidence="1" id="KW-0472">Membrane</keyword>
<dbReference type="Pfam" id="PF01757">
    <property type="entry name" value="Acyl_transf_3"/>
    <property type="match status" value="1"/>
</dbReference>
<sequence>MKPGRLAYIDSMRGIAALLVVWMHNFQPIATGALRDLIYDVVDPGKVGVIVFFAISGFVIPYSFPRGPAPIARFTVSRILRLYPAYWLSMVAWIALMAIAGEALPSARTILANVTMAQTALGQPNIIGIYWTLFIELLFYVSCAVAFALGLLYSARFVFAASIGFLVIALLLAVARFYLERKAPVAVPLSLSIMFWGTLWREATLNQSAQHRRYAYWMLALYLVAMPPISLLAYDIDLGLEEYWVRYMLSYYIALALFMLLSTRIRMEGRTAVWLGRISYSLYLFHNHAKKAIDLVADAFAPGLNALARIALAVALSLVLAHAIFHVLEKPAIELGKRINRAIADRAPRGAAPVSLDP</sequence>
<feature type="transmembrane region" description="Helical" evidence="1">
    <location>
        <begin position="157"/>
        <end position="179"/>
    </location>
</feature>
<dbReference type="RefSeq" id="WP_309798509.1">
    <property type="nucleotide sequence ID" value="NZ_JAVDPW010000009.1"/>
</dbReference>
<feature type="transmembrane region" description="Helical" evidence="1">
    <location>
        <begin position="127"/>
        <end position="150"/>
    </location>
</feature>
<feature type="transmembrane region" description="Helical" evidence="1">
    <location>
        <begin position="306"/>
        <end position="328"/>
    </location>
</feature>
<feature type="transmembrane region" description="Helical" evidence="1">
    <location>
        <begin position="45"/>
        <end position="64"/>
    </location>
</feature>
<name>A0ABU1JVT9_9PROT</name>
<feature type="domain" description="Acyltransferase 3" evidence="2">
    <location>
        <begin position="7"/>
        <end position="321"/>
    </location>
</feature>
<evidence type="ECO:0000313" key="4">
    <source>
        <dbReference type="Proteomes" id="UP001262410"/>
    </source>
</evidence>
<keyword evidence="1" id="KW-0812">Transmembrane</keyword>
<dbReference type="PANTHER" id="PTHR23028">
    <property type="entry name" value="ACETYLTRANSFERASE"/>
    <property type="match status" value="1"/>
</dbReference>
<feature type="transmembrane region" description="Helical" evidence="1">
    <location>
        <begin position="214"/>
        <end position="232"/>
    </location>
</feature>
<feature type="transmembrane region" description="Helical" evidence="1">
    <location>
        <begin position="85"/>
        <end position="107"/>
    </location>
</feature>
<dbReference type="Proteomes" id="UP001262410">
    <property type="component" value="Unassembled WGS sequence"/>
</dbReference>
<comment type="caution">
    <text evidence="3">The sequence shown here is derived from an EMBL/GenBank/DDBJ whole genome shotgun (WGS) entry which is preliminary data.</text>
</comment>
<evidence type="ECO:0000259" key="2">
    <source>
        <dbReference type="Pfam" id="PF01757"/>
    </source>
</evidence>
<reference evidence="3 4" key="1">
    <citation type="submission" date="2023-07" db="EMBL/GenBank/DDBJ databases">
        <title>Sorghum-associated microbial communities from plants grown in Nebraska, USA.</title>
        <authorList>
            <person name="Schachtman D."/>
        </authorList>
    </citation>
    <scope>NUCLEOTIDE SEQUENCE [LARGE SCALE GENOMIC DNA]</scope>
    <source>
        <strain evidence="3 4">584</strain>
    </source>
</reference>
<feature type="transmembrane region" description="Helical" evidence="1">
    <location>
        <begin position="244"/>
        <end position="262"/>
    </location>
</feature>
<gene>
    <name evidence="3" type="ORF">E9232_004962</name>
</gene>